<gene>
    <name evidence="2" type="ORF">SAMN02982996_02806</name>
</gene>
<sequence length="185" mass="19247">MRFIVVASLGKRLWQWMPLLTSLFVSPCTPASSVSKQFTVAAVIDSGCVFGNSATTSTTSLGTLNFGERAVLDSNIDVTSTSGGGSIVVTCTPGLAISIAMDYGVNGGNSSSRYMVGSNSSDTIAYQLYQDAGRSVVWGTGSLAYGVSSFPSGTQSYPVYGRLFSSTNQPAAGTYTDTVTVTLTY</sequence>
<organism evidence="2 3">
    <name type="scientific">Lonsdalea quercina</name>
    <dbReference type="NCBI Taxonomy" id="71657"/>
    <lineage>
        <taxon>Bacteria</taxon>
        <taxon>Pseudomonadati</taxon>
        <taxon>Pseudomonadota</taxon>
        <taxon>Gammaproteobacteria</taxon>
        <taxon>Enterobacterales</taxon>
        <taxon>Pectobacteriaceae</taxon>
        <taxon>Lonsdalea</taxon>
    </lineage>
</organism>
<dbReference type="eggNOG" id="COG5430">
    <property type="taxonomic scope" value="Bacteria"/>
</dbReference>
<keyword evidence="3" id="KW-1185">Reference proteome</keyword>
<keyword evidence="2" id="KW-0167">Capsid protein</keyword>
<dbReference type="PANTHER" id="PTHR37089:SF3">
    <property type="entry name" value="EXPORTED PROTEIN"/>
    <property type="match status" value="1"/>
</dbReference>
<evidence type="ECO:0000259" key="1">
    <source>
        <dbReference type="Pfam" id="PF05229"/>
    </source>
</evidence>
<dbReference type="EMBL" id="FNQS01000011">
    <property type="protein sequence ID" value="SEA89543.1"/>
    <property type="molecule type" value="Genomic_DNA"/>
</dbReference>
<protein>
    <submittedName>
        <fullName evidence="2">Spore coat protein U (SCPU) domain-containing protein</fullName>
    </submittedName>
</protein>
<keyword evidence="2" id="KW-0946">Virion</keyword>
<dbReference type="InterPro" id="IPR007893">
    <property type="entry name" value="Spore_coat_U/FanG"/>
</dbReference>
<dbReference type="AlphaFoldDB" id="A0A1H4EWW5"/>
<proteinExistence type="predicted"/>
<dbReference type="GO" id="GO:0007155">
    <property type="term" value="P:cell adhesion"/>
    <property type="evidence" value="ECO:0007669"/>
    <property type="project" value="InterPro"/>
</dbReference>
<dbReference type="SMART" id="SM00972">
    <property type="entry name" value="SCPU"/>
    <property type="match status" value="1"/>
</dbReference>
<reference evidence="2 3" key="1">
    <citation type="submission" date="2016-10" db="EMBL/GenBank/DDBJ databases">
        <authorList>
            <person name="de Groot N.N."/>
        </authorList>
    </citation>
    <scope>NUCLEOTIDE SEQUENCE [LARGE SCALE GENOMIC DNA]</scope>
    <source>
        <strain evidence="2 3">ATCC 29281</strain>
    </source>
</reference>
<feature type="domain" description="Spore coat protein U/FanG" evidence="1">
    <location>
        <begin position="36"/>
        <end position="182"/>
    </location>
</feature>
<evidence type="ECO:0000313" key="3">
    <source>
        <dbReference type="Proteomes" id="UP000187280"/>
    </source>
</evidence>
<dbReference type="GO" id="GO:0009289">
    <property type="term" value="C:pilus"/>
    <property type="evidence" value="ECO:0007669"/>
    <property type="project" value="InterPro"/>
</dbReference>
<dbReference type="InterPro" id="IPR036937">
    <property type="entry name" value="Adhesion_dom_fimbrial_sf"/>
</dbReference>
<evidence type="ECO:0000313" key="2">
    <source>
        <dbReference type="EMBL" id="SEA89543.1"/>
    </source>
</evidence>
<dbReference type="InterPro" id="IPR053167">
    <property type="entry name" value="Spore_coat_component"/>
</dbReference>
<dbReference type="Proteomes" id="UP000187280">
    <property type="component" value="Unassembled WGS sequence"/>
</dbReference>
<dbReference type="Pfam" id="PF05229">
    <property type="entry name" value="SCPU"/>
    <property type="match status" value="1"/>
</dbReference>
<dbReference type="STRING" id="71657.SAMN02982996_02806"/>
<dbReference type="PANTHER" id="PTHR37089">
    <property type="entry name" value="PROTEIN U-RELATED"/>
    <property type="match status" value="1"/>
</dbReference>
<accession>A0A1H4EWW5</accession>
<dbReference type="Gene3D" id="2.60.40.1090">
    <property type="entry name" value="Fimbrial-type adhesion domain"/>
    <property type="match status" value="1"/>
</dbReference>
<name>A0A1H4EWW5_9GAMM</name>